<dbReference type="EMBL" id="JBEXPZ010000048">
    <property type="protein sequence ID" value="MET9849121.1"/>
    <property type="molecule type" value="Genomic_DNA"/>
</dbReference>
<dbReference type="SUPFAM" id="SSF52402">
    <property type="entry name" value="Adenine nucleotide alpha hydrolases-like"/>
    <property type="match status" value="2"/>
</dbReference>
<dbReference type="RefSeq" id="WP_355401463.1">
    <property type="nucleotide sequence ID" value="NZ_JBEGHN010000034.1"/>
</dbReference>
<dbReference type="Gene3D" id="3.40.50.620">
    <property type="entry name" value="HUPs"/>
    <property type="match status" value="2"/>
</dbReference>
<comment type="similarity">
    <text evidence="1">Belongs to the universal stress protein A family.</text>
</comment>
<feature type="domain" description="UspA" evidence="2">
    <location>
        <begin position="134"/>
        <end position="263"/>
    </location>
</feature>
<protein>
    <submittedName>
        <fullName evidence="3">Universal stress protein</fullName>
    </submittedName>
</protein>
<evidence type="ECO:0000259" key="2">
    <source>
        <dbReference type="Pfam" id="PF00582"/>
    </source>
</evidence>
<accession>A0ABV2V5M0</accession>
<dbReference type="InterPro" id="IPR014729">
    <property type="entry name" value="Rossmann-like_a/b/a_fold"/>
</dbReference>
<name>A0ABV2V5M0_9ACTN</name>
<dbReference type="PRINTS" id="PR01438">
    <property type="entry name" value="UNVRSLSTRESS"/>
</dbReference>
<sequence>MRTRHVTVGVDGTITAVRALDRAADEAALRGVDLEIVHAVPDLDEAGPVLASAAARVRARRPGTAVTTVPVQGHSAGVLAERGRHAALTVVGCRDLGGILGAVVGSVSARLAAHAPGPLLVVRGDSPMNCHDEIILALDDATDAGTAAYAFQEAELRRARLRIPPFTTHHPVLPMASHRANGRSTARPAWVAVLADLGERHPTVRADAPEPGSAPVRALVDATRTADLVVVAAGPATHGPGRHLGPVARELLHHSHCPVLIVPAGQETA</sequence>
<dbReference type="PANTHER" id="PTHR46268:SF6">
    <property type="entry name" value="UNIVERSAL STRESS PROTEIN UP12"/>
    <property type="match status" value="1"/>
</dbReference>
<dbReference type="Pfam" id="PF00582">
    <property type="entry name" value="Usp"/>
    <property type="match status" value="2"/>
</dbReference>
<keyword evidence="4" id="KW-1185">Reference proteome</keyword>
<comment type="caution">
    <text evidence="3">The sequence shown here is derived from an EMBL/GenBank/DDBJ whole genome shotgun (WGS) entry which is preliminary data.</text>
</comment>
<gene>
    <name evidence="3" type="ORF">ABZZ21_32170</name>
</gene>
<feature type="domain" description="UspA" evidence="2">
    <location>
        <begin position="4"/>
        <end position="123"/>
    </location>
</feature>
<evidence type="ECO:0000256" key="1">
    <source>
        <dbReference type="ARBA" id="ARBA00008791"/>
    </source>
</evidence>
<proteinExistence type="inferred from homology"/>
<evidence type="ECO:0000313" key="3">
    <source>
        <dbReference type="EMBL" id="MET9849121.1"/>
    </source>
</evidence>
<dbReference type="InterPro" id="IPR006015">
    <property type="entry name" value="Universal_stress_UspA"/>
</dbReference>
<evidence type="ECO:0000313" key="4">
    <source>
        <dbReference type="Proteomes" id="UP001550210"/>
    </source>
</evidence>
<dbReference type="Proteomes" id="UP001550210">
    <property type="component" value="Unassembled WGS sequence"/>
</dbReference>
<organism evidence="3 4">
    <name type="scientific">Streptomyces ossamyceticus</name>
    <dbReference type="NCBI Taxonomy" id="249581"/>
    <lineage>
        <taxon>Bacteria</taxon>
        <taxon>Bacillati</taxon>
        <taxon>Actinomycetota</taxon>
        <taxon>Actinomycetes</taxon>
        <taxon>Kitasatosporales</taxon>
        <taxon>Streptomycetaceae</taxon>
        <taxon>Streptomyces</taxon>
    </lineage>
</organism>
<dbReference type="PANTHER" id="PTHR46268">
    <property type="entry name" value="STRESS RESPONSE PROTEIN NHAX"/>
    <property type="match status" value="1"/>
</dbReference>
<reference evidence="3 4" key="1">
    <citation type="submission" date="2024-06" db="EMBL/GenBank/DDBJ databases">
        <title>The Natural Products Discovery Center: Release of the First 8490 Sequenced Strains for Exploring Actinobacteria Biosynthetic Diversity.</title>
        <authorList>
            <person name="Kalkreuter E."/>
            <person name="Kautsar S.A."/>
            <person name="Yang D."/>
            <person name="Bader C.D."/>
            <person name="Teijaro C.N."/>
            <person name="Fluegel L."/>
            <person name="Davis C.M."/>
            <person name="Simpson J.R."/>
            <person name="Lauterbach L."/>
            <person name="Steele A.D."/>
            <person name="Gui C."/>
            <person name="Meng S."/>
            <person name="Li G."/>
            <person name="Viehrig K."/>
            <person name="Ye F."/>
            <person name="Su P."/>
            <person name="Kiefer A.F."/>
            <person name="Nichols A."/>
            <person name="Cepeda A.J."/>
            <person name="Yan W."/>
            <person name="Fan B."/>
            <person name="Jiang Y."/>
            <person name="Adhikari A."/>
            <person name="Zheng C.-J."/>
            <person name="Schuster L."/>
            <person name="Cowan T.M."/>
            <person name="Smanski M.J."/>
            <person name="Chevrette M.G."/>
            <person name="De Carvalho L.P.S."/>
            <person name="Shen B."/>
        </authorList>
    </citation>
    <scope>NUCLEOTIDE SEQUENCE [LARGE SCALE GENOMIC DNA]</scope>
    <source>
        <strain evidence="3 4">NPDC006434</strain>
    </source>
</reference>
<dbReference type="InterPro" id="IPR006016">
    <property type="entry name" value="UspA"/>
</dbReference>